<feature type="non-terminal residue" evidence="10">
    <location>
        <position position="1"/>
    </location>
</feature>
<proteinExistence type="inferred from homology"/>
<keyword evidence="6" id="KW-0862">Zinc</keyword>
<comment type="subcellular location">
    <subcellularLocation>
        <location evidence="1">Nucleus</location>
    </subcellularLocation>
</comment>
<comment type="similarity">
    <text evidence="2">Belongs to the ZC3H14 family.</text>
</comment>
<dbReference type="GO" id="GO:0008270">
    <property type="term" value="F:zinc ion binding"/>
    <property type="evidence" value="ECO:0007669"/>
    <property type="project" value="UniProtKB-KW"/>
</dbReference>
<dbReference type="GO" id="GO:0005634">
    <property type="term" value="C:nucleus"/>
    <property type="evidence" value="ECO:0007669"/>
    <property type="project" value="UniProtKB-SubCell"/>
</dbReference>
<evidence type="ECO:0000256" key="7">
    <source>
        <dbReference type="ARBA" id="ARBA00023242"/>
    </source>
</evidence>
<evidence type="ECO:0000256" key="6">
    <source>
        <dbReference type="ARBA" id="ARBA00022833"/>
    </source>
</evidence>
<dbReference type="InterPro" id="IPR040366">
    <property type="entry name" value="Nab2/ZC3H14"/>
</dbReference>
<gene>
    <name evidence="10" type="ORF">BN869_000011957_1</name>
</gene>
<organism evidence="10">
    <name type="scientific">Bionectria ochroleuca</name>
    <name type="common">Gliocladium roseum</name>
    <dbReference type="NCBI Taxonomy" id="29856"/>
    <lineage>
        <taxon>Eukaryota</taxon>
        <taxon>Fungi</taxon>
        <taxon>Dikarya</taxon>
        <taxon>Ascomycota</taxon>
        <taxon>Pezizomycotina</taxon>
        <taxon>Sordariomycetes</taxon>
        <taxon>Hypocreomycetidae</taxon>
        <taxon>Hypocreales</taxon>
        <taxon>Bionectriaceae</taxon>
        <taxon>Clonostachys</taxon>
    </lineage>
</organism>
<dbReference type="Pfam" id="PF22683">
    <property type="entry name" value="Nab2-like_zf-CCCH"/>
    <property type="match status" value="1"/>
</dbReference>
<dbReference type="AlphaFoldDB" id="A0A0B7KFP6"/>
<dbReference type="Gene3D" id="4.10.1000.40">
    <property type="match status" value="1"/>
</dbReference>
<keyword evidence="4" id="KW-0677">Repeat</keyword>
<feature type="compositionally biased region" description="Basic and acidic residues" evidence="8">
    <location>
        <begin position="203"/>
        <end position="212"/>
    </location>
</feature>
<evidence type="ECO:0000256" key="3">
    <source>
        <dbReference type="ARBA" id="ARBA00022723"/>
    </source>
</evidence>
<dbReference type="InterPro" id="IPR055046">
    <property type="entry name" value="Nab2-like_Znf-CCCH"/>
</dbReference>
<keyword evidence="3" id="KW-0479">Metal-binding</keyword>
<evidence type="ECO:0000259" key="9">
    <source>
        <dbReference type="Pfam" id="PF22683"/>
    </source>
</evidence>
<evidence type="ECO:0000256" key="5">
    <source>
        <dbReference type="ARBA" id="ARBA00022771"/>
    </source>
</evidence>
<dbReference type="FunFam" id="4.10.1000.40:FF:000002">
    <property type="entry name" value="Nuclear polyadenylated RNA-binding protein Nab2"/>
    <property type="match status" value="1"/>
</dbReference>
<evidence type="ECO:0000256" key="4">
    <source>
        <dbReference type="ARBA" id="ARBA00022737"/>
    </source>
</evidence>
<evidence type="ECO:0000256" key="8">
    <source>
        <dbReference type="SAM" id="MobiDB-lite"/>
    </source>
</evidence>
<evidence type="ECO:0000256" key="1">
    <source>
        <dbReference type="ARBA" id="ARBA00004123"/>
    </source>
</evidence>
<keyword evidence="7" id="KW-0539">Nucleus</keyword>
<feature type="compositionally biased region" description="Basic and acidic residues" evidence="8">
    <location>
        <begin position="528"/>
        <end position="542"/>
    </location>
</feature>
<feature type="compositionally biased region" description="Polar residues" evidence="8">
    <location>
        <begin position="235"/>
        <end position="247"/>
    </location>
</feature>
<dbReference type="GO" id="GO:0008143">
    <property type="term" value="F:poly(A) binding"/>
    <property type="evidence" value="ECO:0007669"/>
    <property type="project" value="InterPro"/>
</dbReference>
<dbReference type="Pfam" id="PF14608">
    <property type="entry name" value="zf-CCCH_2"/>
    <property type="match status" value="3"/>
</dbReference>
<reference evidence="10" key="1">
    <citation type="submission" date="2015-01" db="EMBL/GenBank/DDBJ databases">
        <authorList>
            <person name="Durling Mikael"/>
        </authorList>
    </citation>
    <scope>NUCLEOTIDE SEQUENCE</scope>
</reference>
<dbReference type="GO" id="GO:0043488">
    <property type="term" value="P:regulation of mRNA stability"/>
    <property type="evidence" value="ECO:0007669"/>
    <property type="project" value="InterPro"/>
</dbReference>
<protein>
    <recommendedName>
        <fullName evidence="9">Nab2-like CCCH zinc finger domain-containing protein</fullName>
    </recommendedName>
</protein>
<feature type="region of interest" description="Disordered" evidence="8">
    <location>
        <begin position="306"/>
        <end position="370"/>
    </location>
</feature>
<evidence type="ECO:0000313" key="10">
    <source>
        <dbReference type="EMBL" id="CEO55899.1"/>
    </source>
</evidence>
<sequence length="549" mass="59875">AESQKHPARQVFCILPVLSATALRVETTTFEAAGLSSQPHTPSQSLLLGDATMTVEVALNTPLADALNAAIQPKLVEAGWGNGDGNEASLAELIILMLANGNQEEQIAAELAGDLLGLSPEDSSARDFARWLFEQIDTINGQLNGTSQADKDHADASYSGDMDTDMGSNDASGLNAPTGPRSMRNGNTRGGRDRRTMGNNARPNDRTPDSGLHRVRRQTGNERINTHTRGGVQAGTRNGQGRFPRNNNRAATVQRGLDNWGNPEFNMMGQPDFNMMANQNFGNMPPELAEFMKQQNQLMQNMASQFNNTFNNGSYGQGKPLSDRVQYPNKKNQHQRKAFGQKQDGANGEPSGEGEDVDMSGNKREPANPEESVCKYNLNCTNRECKFAHQSPAAPHGAPVDVNDVCTFGAACKNRKCVARHPSPATKLAHQSEQDCKFFPNCQNPRCPFKHPSMPLCRNGADCTTPGCKFTHVKTKCRFNPCLNPNCAFAHEEGQQGGFKDKVWVADSAKEHVSERKFVDEDGNTELVKPEDDGFPESSKDELDADVIV</sequence>
<feature type="domain" description="Nab2-like CCCH zinc finger" evidence="9">
    <location>
        <begin position="477"/>
        <end position="496"/>
    </location>
</feature>
<dbReference type="GO" id="GO:0005737">
    <property type="term" value="C:cytoplasm"/>
    <property type="evidence" value="ECO:0007669"/>
    <property type="project" value="TreeGrafter"/>
</dbReference>
<feature type="region of interest" description="Disordered" evidence="8">
    <location>
        <begin position="521"/>
        <end position="549"/>
    </location>
</feature>
<keyword evidence="5" id="KW-0863">Zinc-finger</keyword>
<dbReference type="EMBL" id="CDPU01000058">
    <property type="protein sequence ID" value="CEO55899.1"/>
    <property type="molecule type" value="Genomic_DNA"/>
</dbReference>
<dbReference type="Gene3D" id="4.10.1000.30">
    <property type="match status" value="1"/>
</dbReference>
<dbReference type="PANTHER" id="PTHR14738:SF29">
    <property type="entry name" value="ZINC FINGER CCCH DOMAIN-CONTAINING PROTEIN 14"/>
    <property type="match status" value="1"/>
</dbReference>
<dbReference type="FunFam" id="4.10.1000.30:FF:000002">
    <property type="entry name" value="Nuclear polyadenylated RNA-binding protein Nab2"/>
    <property type="match status" value="1"/>
</dbReference>
<evidence type="ECO:0000256" key="2">
    <source>
        <dbReference type="ARBA" id="ARBA00008423"/>
    </source>
</evidence>
<name>A0A0B7KFP6_BIOOC</name>
<accession>A0A0B7KFP6</accession>
<feature type="region of interest" description="Disordered" evidence="8">
    <location>
        <begin position="142"/>
        <end position="247"/>
    </location>
</feature>
<dbReference type="PANTHER" id="PTHR14738">
    <property type="entry name" value="ZINC FINGER CCCH DOMAIN-CONTAINING PROTEIN 14"/>
    <property type="match status" value="1"/>
</dbReference>